<evidence type="ECO:0000313" key="2">
    <source>
        <dbReference type="Proteomes" id="UP001558613"/>
    </source>
</evidence>
<dbReference type="EMBL" id="JAYMGO010000014">
    <property type="protein sequence ID" value="KAL1261247.1"/>
    <property type="molecule type" value="Genomic_DNA"/>
</dbReference>
<keyword evidence="2" id="KW-1185">Reference proteome</keyword>
<name>A0ABR3M822_9TELE</name>
<reference evidence="1 2" key="1">
    <citation type="submission" date="2023-09" db="EMBL/GenBank/DDBJ databases">
        <authorList>
            <person name="Wang M."/>
        </authorList>
    </citation>
    <scope>NUCLEOTIDE SEQUENCE [LARGE SCALE GENOMIC DNA]</scope>
    <source>
        <strain evidence="1">GT-2023</strain>
        <tissue evidence="1">Liver</tissue>
    </source>
</reference>
<evidence type="ECO:0000313" key="1">
    <source>
        <dbReference type="EMBL" id="KAL1261247.1"/>
    </source>
</evidence>
<organism evidence="1 2">
    <name type="scientific">Cirrhinus molitorella</name>
    <name type="common">mud carp</name>
    <dbReference type="NCBI Taxonomy" id="172907"/>
    <lineage>
        <taxon>Eukaryota</taxon>
        <taxon>Metazoa</taxon>
        <taxon>Chordata</taxon>
        <taxon>Craniata</taxon>
        <taxon>Vertebrata</taxon>
        <taxon>Euteleostomi</taxon>
        <taxon>Actinopterygii</taxon>
        <taxon>Neopterygii</taxon>
        <taxon>Teleostei</taxon>
        <taxon>Ostariophysi</taxon>
        <taxon>Cypriniformes</taxon>
        <taxon>Cyprinidae</taxon>
        <taxon>Labeoninae</taxon>
        <taxon>Labeonini</taxon>
        <taxon>Cirrhinus</taxon>
    </lineage>
</organism>
<protein>
    <submittedName>
        <fullName evidence="1">Uncharacterized protein</fullName>
    </submittedName>
</protein>
<sequence length="147" mass="16275">MLQPVVHTDVQEAITKHRMMGKDFYDTNAHYLPAIKPGETITMQTACAFDRLAIVNSPAEQPNSYVITSQGAKYIRNRQHLLHVSETPPANFEDDLPVVNDAGALATSSHSERCPQQTQSPKMDCYSDKYGKCSVVTRSGTVSHPNQ</sequence>
<dbReference type="Proteomes" id="UP001558613">
    <property type="component" value="Unassembled WGS sequence"/>
</dbReference>
<accession>A0ABR3M822</accession>
<comment type="caution">
    <text evidence="1">The sequence shown here is derived from an EMBL/GenBank/DDBJ whole genome shotgun (WGS) entry which is preliminary data.</text>
</comment>
<proteinExistence type="predicted"/>
<gene>
    <name evidence="1" type="ORF">QQF64_006512</name>
</gene>